<dbReference type="EMBL" id="FWXV01000034">
    <property type="protein sequence ID" value="SMD27649.1"/>
    <property type="molecule type" value="Genomic_DNA"/>
</dbReference>
<name>A0A1W2G0A5_KIBAR</name>
<sequence>MIRLRRWISAMSSYPARRAEKPSPSSAKPMLGWGILLGGQACRLLAQFPSLRVIAQFERDPPEPAQVPGHGGPQFQLFGKVQDFSTQAGGLLMISGHLGQSGEPFGRLQQTPPVAKQSEQLGAALSVAFQRDRVRSGLGQFRPCCQRCRRPPLVTGPVEDVQRLRQQSLGVVHVVDPGLGEGQEPQGPGLRAGVGDAAALVKYSFPAAGPVDRIAPAAT</sequence>
<accession>A0A1W2G0A5</accession>
<protein>
    <submittedName>
        <fullName evidence="1">Uncharacterized protein</fullName>
    </submittedName>
</protein>
<proteinExistence type="predicted"/>
<gene>
    <name evidence="1" type="ORF">SAMN05661093_11259</name>
</gene>
<organism evidence="1 2">
    <name type="scientific">Kibdelosporangium aridum</name>
    <dbReference type="NCBI Taxonomy" id="2030"/>
    <lineage>
        <taxon>Bacteria</taxon>
        <taxon>Bacillati</taxon>
        <taxon>Actinomycetota</taxon>
        <taxon>Actinomycetes</taxon>
        <taxon>Pseudonocardiales</taxon>
        <taxon>Pseudonocardiaceae</taxon>
        <taxon>Kibdelosporangium</taxon>
    </lineage>
</organism>
<keyword evidence="2" id="KW-1185">Reference proteome</keyword>
<evidence type="ECO:0000313" key="1">
    <source>
        <dbReference type="EMBL" id="SMD27649.1"/>
    </source>
</evidence>
<reference evidence="1 2" key="1">
    <citation type="submission" date="2017-04" db="EMBL/GenBank/DDBJ databases">
        <authorList>
            <person name="Afonso C.L."/>
            <person name="Miller P.J."/>
            <person name="Scott M.A."/>
            <person name="Spackman E."/>
            <person name="Goraichik I."/>
            <person name="Dimitrov K.M."/>
            <person name="Suarez D.L."/>
            <person name="Swayne D.E."/>
        </authorList>
    </citation>
    <scope>NUCLEOTIDE SEQUENCE [LARGE SCALE GENOMIC DNA]</scope>
    <source>
        <strain evidence="1 2">DSM 43828</strain>
    </source>
</reference>
<dbReference type="Proteomes" id="UP000192674">
    <property type="component" value="Unassembled WGS sequence"/>
</dbReference>
<evidence type="ECO:0000313" key="2">
    <source>
        <dbReference type="Proteomes" id="UP000192674"/>
    </source>
</evidence>
<dbReference type="AlphaFoldDB" id="A0A1W2G0A5"/>